<comment type="caution">
    <text evidence="3">The sequence shown here is derived from an EMBL/GenBank/DDBJ whole genome shotgun (WGS) entry which is preliminary data.</text>
</comment>
<name>A0A7W5K074_9GAMM</name>
<accession>A0A7W5K074</accession>
<dbReference type="EMBL" id="JACHZF010000002">
    <property type="protein sequence ID" value="MBB3329463.1"/>
    <property type="molecule type" value="Genomic_DNA"/>
</dbReference>
<dbReference type="InterPro" id="IPR035923">
    <property type="entry name" value="TT1751-like_sf"/>
</dbReference>
<gene>
    <name evidence="3" type="ORF">BDK63_000303</name>
</gene>
<dbReference type="RefSeq" id="WP_183329553.1">
    <property type="nucleotide sequence ID" value="NZ_JACHZF010000002.1"/>
</dbReference>
<keyword evidence="4" id="KW-1185">Reference proteome</keyword>
<dbReference type="Gene3D" id="3.30.310.70">
    <property type="entry name" value="TT1751-like domain"/>
    <property type="match status" value="1"/>
</dbReference>
<evidence type="ECO:0000313" key="4">
    <source>
        <dbReference type="Proteomes" id="UP000553442"/>
    </source>
</evidence>
<proteinExistence type="predicted"/>
<reference evidence="3 4" key="1">
    <citation type="submission" date="2020-08" db="EMBL/GenBank/DDBJ databases">
        <title>Genomic Encyclopedia of Archaeal and Bacterial Type Strains, Phase II (KMG-II): from individual species to whole genera.</title>
        <authorList>
            <person name="Goeker M."/>
        </authorList>
    </citation>
    <scope>NUCLEOTIDE SEQUENCE [LARGE SCALE GENOMIC DNA]</scope>
    <source>
        <strain evidence="3 4">5AG</strain>
    </source>
</reference>
<organism evidence="3 4">
    <name type="scientific">Halomonas campaniensis</name>
    <dbReference type="NCBI Taxonomy" id="213554"/>
    <lineage>
        <taxon>Bacteria</taxon>
        <taxon>Pseudomonadati</taxon>
        <taxon>Pseudomonadota</taxon>
        <taxon>Gammaproteobacteria</taxon>
        <taxon>Oceanospirillales</taxon>
        <taxon>Halomonadaceae</taxon>
        <taxon>Halomonas</taxon>
    </lineage>
</organism>
<evidence type="ECO:0000313" key="3">
    <source>
        <dbReference type="EMBL" id="MBB3329463.1"/>
    </source>
</evidence>
<protein>
    <submittedName>
        <fullName evidence="3">Uncharacterized protein (DUF302 family)</fullName>
    </submittedName>
</protein>
<keyword evidence="1" id="KW-0732">Signal</keyword>
<feature type="chain" id="PRO_5031009536" evidence="1">
    <location>
        <begin position="22"/>
        <end position="151"/>
    </location>
</feature>
<dbReference type="AlphaFoldDB" id="A0A7W5K074"/>
<dbReference type="PANTHER" id="PTHR38342">
    <property type="entry name" value="SLR5037 PROTEIN"/>
    <property type="match status" value="1"/>
</dbReference>
<feature type="signal peptide" evidence="1">
    <location>
        <begin position="1"/>
        <end position="21"/>
    </location>
</feature>
<dbReference type="Pfam" id="PF03625">
    <property type="entry name" value="DUF302"/>
    <property type="match status" value="1"/>
</dbReference>
<feature type="domain" description="DUF302" evidence="2">
    <location>
        <begin position="57"/>
        <end position="118"/>
    </location>
</feature>
<sequence length="151" mass="16213">MSKLPLLMTALLLTAGGLAQAGNHGIEQRESDDGIEAVDQRLRAALEERGMRLVTVVDHAGNAESVEMSLPPTRTFIFGNPNVGTPMMQCQGSLALDLPQKMVIRVDGEQTLVEWNSPHYLAERHALGDCELPLDRVAEALEGIAAEAAGD</sequence>
<evidence type="ECO:0000256" key="1">
    <source>
        <dbReference type="SAM" id="SignalP"/>
    </source>
</evidence>
<dbReference type="Proteomes" id="UP000553442">
    <property type="component" value="Unassembled WGS sequence"/>
</dbReference>
<dbReference type="CDD" id="cd14797">
    <property type="entry name" value="DUF302"/>
    <property type="match status" value="1"/>
</dbReference>
<dbReference type="SUPFAM" id="SSF103247">
    <property type="entry name" value="TT1751-like"/>
    <property type="match status" value="1"/>
</dbReference>
<dbReference type="PANTHER" id="PTHR38342:SF2">
    <property type="entry name" value="INNER MEMBRANE OR EXPORTED"/>
    <property type="match status" value="1"/>
</dbReference>
<evidence type="ECO:0000259" key="2">
    <source>
        <dbReference type="Pfam" id="PF03625"/>
    </source>
</evidence>
<dbReference type="InterPro" id="IPR005180">
    <property type="entry name" value="DUF302"/>
</dbReference>